<evidence type="ECO:0000313" key="3">
    <source>
        <dbReference type="Proteomes" id="UP000023152"/>
    </source>
</evidence>
<proteinExistence type="predicted"/>
<comment type="caution">
    <text evidence="2">The sequence shown here is derived from an EMBL/GenBank/DDBJ whole genome shotgun (WGS) entry which is preliminary data.</text>
</comment>
<keyword evidence="1" id="KW-0812">Transmembrane</keyword>
<accession>X6MWX8</accession>
<reference evidence="2 3" key="1">
    <citation type="journal article" date="2013" name="Curr. Biol.">
        <title>The Genome of the Foraminiferan Reticulomyxa filosa.</title>
        <authorList>
            <person name="Glockner G."/>
            <person name="Hulsmann N."/>
            <person name="Schleicher M."/>
            <person name="Noegel A.A."/>
            <person name="Eichinger L."/>
            <person name="Gallinger C."/>
            <person name="Pawlowski J."/>
            <person name="Sierra R."/>
            <person name="Euteneuer U."/>
            <person name="Pillet L."/>
            <person name="Moustafa A."/>
            <person name="Platzer M."/>
            <person name="Groth M."/>
            <person name="Szafranski K."/>
            <person name="Schliwa M."/>
        </authorList>
    </citation>
    <scope>NUCLEOTIDE SEQUENCE [LARGE SCALE GENOMIC DNA]</scope>
</reference>
<evidence type="ECO:0000256" key="1">
    <source>
        <dbReference type="SAM" id="Phobius"/>
    </source>
</evidence>
<keyword evidence="3" id="KW-1185">Reference proteome</keyword>
<dbReference type="AlphaFoldDB" id="X6MWX8"/>
<organism evidence="2 3">
    <name type="scientific">Reticulomyxa filosa</name>
    <dbReference type="NCBI Taxonomy" id="46433"/>
    <lineage>
        <taxon>Eukaryota</taxon>
        <taxon>Sar</taxon>
        <taxon>Rhizaria</taxon>
        <taxon>Retaria</taxon>
        <taxon>Foraminifera</taxon>
        <taxon>Monothalamids</taxon>
        <taxon>Reticulomyxidae</taxon>
        <taxon>Reticulomyxa</taxon>
    </lineage>
</organism>
<feature type="transmembrane region" description="Helical" evidence="1">
    <location>
        <begin position="224"/>
        <end position="246"/>
    </location>
</feature>
<feature type="transmembrane region" description="Helical" evidence="1">
    <location>
        <begin position="116"/>
        <end position="140"/>
    </location>
</feature>
<evidence type="ECO:0000313" key="2">
    <source>
        <dbReference type="EMBL" id="ETO18146.1"/>
    </source>
</evidence>
<feature type="transmembrane region" description="Helical" evidence="1">
    <location>
        <begin position="253"/>
        <end position="275"/>
    </location>
</feature>
<dbReference type="Proteomes" id="UP000023152">
    <property type="component" value="Unassembled WGS sequence"/>
</dbReference>
<keyword evidence="1" id="KW-0472">Membrane</keyword>
<dbReference type="EMBL" id="ASPP01015422">
    <property type="protein sequence ID" value="ETO18146.1"/>
    <property type="molecule type" value="Genomic_DNA"/>
</dbReference>
<sequence>MDIEHHRGTALTKLLRVRHRQMEQKRRKDAKKLSDLQFSVSRGIKNLDAHQTEIPFFPLDEVEGVWDTHTTAHWKDVYNVVNTVVHQVSGHTAYNFRENIVSSILYKKKNNNNNKLYVHTHICMQLSLLTFAYSLIQFVVQVFRSREFRDGPSHSTSDSENEACRATAEVIYVVRFRRVEGDVLDWKKVLNQLLYNKCAAKLFNFKQIKIISIPSNSKPSLNGFVLFFLFWFGLFIVCPLSLYLFFLLTWFTLVMYAFLAVLFFFLNSLYFYLVLRFVCWCFCFPLSPIISNLEIA</sequence>
<protein>
    <submittedName>
        <fullName evidence="2">Uncharacterized protein</fullName>
    </submittedName>
</protein>
<keyword evidence="1" id="KW-1133">Transmembrane helix</keyword>
<name>X6MWX8_RETFI</name>
<gene>
    <name evidence="2" type="ORF">RFI_19140</name>
</gene>